<feature type="region of interest" description="Disordered" evidence="1">
    <location>
        <begin position="341"/>
        <end position="388"/>
    </location>
</feature>
<accession>A0ABW6CK53</accession>
<dbReference type="InterPro" id="IPR006171">
    <property type="entry name" value="TOPRIM_dom"/>
</dbReference>
<dbReference type="CDD" id="cd01029">
    <property type="entry name" value="TOPRIM_primases"/>
    <property type="match status" value="1"/>
</dbReference>
<dbReference type="Pfam" id="PF13362">
    <property type="entry name" value="Toprim_3"/>
    <property type="match status" value="1"/>
</dbReference>
<comment type="caution">
    <text evidence="3">The sequence shown here is derived from an EMBL/GenBank/DDBJ whole genome shotgun (WGS) entry which is preliminary data.</text>
</comment>
<evidence type="ECO:0000313" key="4">
    <source>
        <dbReference type="Proteomes" id="UP001598130"/>
    </source>
</evidence>
<protein>
    <submittedName>
        <fullName evidence="3">Toprim domain-containing protein</fullName>
    </submittedName>
</protein>
<gene>
    <name evidence="3" type="ORF">OCL97_04030</name>
</gene>
<keyword evidence="4" id="KW-1185">Reference proteome</keyword>
<feature type="domain" description="Toprim" evidence="2">
    <location>
        <begin position="224"/>
        <end position="325"/>
    </location>
</feature>
<evidence type="ECO:0000256" key="1">
    <source>
        <dbReference type="SAM" id="MobiDB-lite"/>
    </source>
</evidence>
<feature type="compositionally biased region" description="Low complexity" evidence="1">
    <location>
        <begin position="346"/>
        <end position="365"/>
    </location>
</feature>
<dbReference type="RefSeq" id="WP_377367819.1">
    <property type="nucleotide sequence ID" value="NZ_JAOTJD010000005.1"/>
</dbReference>
<organism evidence="3 4">
    <name type="scientific">Phenylobacterium ferrooxidans</name>
    <dbReference type="NCBI Taxonomy" id="2982689"/>
    <lineage>
        <taxon>Bacteria</taxon>
        <taxon>Pseudomonadati</taxon>
        <taxon>Pseudomonadota</taxon>
        <taxon>Alphaproteobacteria</taxon>
        <taxon>Caulobacterales</taxon>
        <taxon>Caulobacteraceae</taxon>
        <taxon>Phenylobacterium</taxon>
    </lineage>
</organism>
<feature type="compositionally biased region" description="Basic and acidic residues" evidence="1">
    <location>
        <begin position="368"/>
        <end position="378"/>
    </location>
</feature>
<sequence>MSDFSEDHITSFRDAMAKEGIVYNGPIDADGHLHRFQVEGDAKGKRNGFYTLYIDEHPAGVFGCNRRFGNDHKFHWTGKGSVRLTPEERKILADKAAASRAAKVKRTQEEHAKAAAMGTRMWDAAAEAGADHPYLVRKGIKPLGARVGDWIKERRDGTTYVAARNALLIKIKDGSGLVGLQAIFGAPQKMGEDLRDKDFIYGQKKRGAWTTIGTPTEFDGTITLLICEGFATGGSLHEATGLAVVPAFDAGNLINVARELRRLMPGSRIVICGDNDQWTERPINNPGLTRAKEAAAAVGGEYVVPRFADLEGEPTDFNDLHAVEGLGAVAKQVMAVLRPPAPPTQEAADYGAPGDAAAAGEPSAPMERPPHRDDPPADDKDEDVDNRHFSIRGHDRTKIYIYQNEMKMIVARGMSDWSDAALTSVAPLDWWETNFPGESGFNKKMAVNWLQRTAFRRGYFDPDTCRGRGAWIDDGRIVFHFGHKVMVDGTLMDVTSIDSAYVYEQGRRLRLPADDEMASEDGRKIFDVLKSFSWTRPASAILLAGWAALAPVSGALRWRPHVWLTGGAGSGKSTILNLVDWLMNGAAIFAQGNSTEAGIRQRLKSDALPVMFDESEQNTDREEMRVQAIISLIRQASTESAARTLKGTQGGEAMDFMIRSMFCLSSIQVNMKHQADMERISVLALKPKRAADQAKAAEAWAEISGAINKLRVDADLPARMLRRAINLLPTTIINIEIFGQAAAEKFGSQRDGDQYGTLLAGAWSLISNKVATIDEARNMIARYDWSDYLEGSETEESEKALNALTGRLVRVANQDVSLFELISRAALRDTDMKNISIKEAEAVLKRHGVMVRFKGGNSIEHAQLLVAYKHEELDRLMAGTAYAADLKGQLLRVPGAARGPDPVRFLGVTSRVVELPLAALLDGSSEALSDAEYNDYIEF</sequence>
<dbReference type="Proteomes" id="UP001598130">
    <property type="component" value="Unassembled WGS sequence"/>
</dbReference>
<proteinExistence type="predicted"/>
<reference evidence="3 4" key="1">
    <citation type="submission" date="2022-09" db="EMBL/GenBank/DDBJ databases">
        <title>New species of Phenylobacterium.</title>
        <authorList>
            <person name="Mieszkin S."/>
        </authorList>
    </citation>
    <scope>NUCLEOTIDE SEQUENCE [LARGE SCALE GENOMIC DNA]</scope>
    <source>
        <strain evidence="3 4">HK31-G</strain>
    </source>
</reference>
<dbReference type="InterPro" id="IPR034154">
    <property type="entry name" value="TOPRIM_DnaG/twinkle"/>
</dbReference>
<name>A0ABW6CK53_9CAUL</name>
<evidence type="ECO:0000313" key="3">
    <source>
        <dbReference type="EMBL" id="MFD3263134.1"/>
    </source>
</evidence>
<evidence type="ECO:0000259" key="2">
    <source>
        <dbReference type="Pfam" id="PF13362"/>
    </source>
</evidence>
<dbReference type="EMBL" id="JAOTJD010000005">
    <property type="protein sequence ID" value="MFD3263134.1"/>
    <property type="molecule type" value="Genomic_DNA"/>
</dbReference>